<feature type="binding site" evidence="2">
    <location>
        <position position="154"/>
    </location>
    <ligand>
        <name>ATP</name>
        <dbReference type="ChEBI" id="CHEBI:30616"/>
    </ligand>
</feature>
<dbReference type="NCBIfam" id="TIGR01379">
    <property type="entry name" value="thiL"/>
    <property type="match status" value="1"/>
</dbReference>
<dbReference type="SUPFAM" id="SSF56042">
    <property type="entry name" value="PurM C-terminal domain-like"/>
    <property type="match status" value="1"/>
</dbReference>
<feature type="binding site" evidence="2">
    <location>
        <begin position="127"/>
        <end position="128"/>
    </location>
    <ligand>
        <name>ATP</name>
        <dbReference type="ChEBI" id="CHEBI:30616"/>
    </ligand>
</feature>
<evidence type="ECO:0000313" key="6">
    <source>
        <dbReference type="EMBL" id="RAK69246.1"/>
    </source>
</evidence>
<comment type="caution">
    <text evidence="6">The sequence shown here is derived from an EMBL/GenBank/DDBJ whole genome shotgun (WGS) entry which is preliminary data.</text>
</comment>
<feature type="binding site" evidence="2">
    <location>
        <position position="317"/>
    </location>
    <ligand>
        <name>substrate</name>
    </ligand>
</feature>
<keyword evidence="2 6" id="KW-0808">Transferase</keyword>
<evidence type="ECO:0000256" key="2">
    <source>
        <dbReference type="HAMAP-Rule" id="MF_02128"/>
    </source>
</evidence>
<evidence type="ECO:0000259" key="4">
    <source>
        <dbReference type="Pfam" id="PF00586"/>
    </source>
</evidence>
<comment type="similarity">
    <text evidence="2">Belongs to the thiamine-monophosphate kinase family.</text>
</comment>
<dbReference type="SUPFAM" id="SSF55326">
    <property type="entry name" value="PurM N-terminal domain-like"/>
    <property type="match status" value="1"/>
</dbReference>
<dbReference type="Gene3D" id="3.30.1330.10">
    <property type="entry name" value="PurM-like, N-terminal domain"/>
    <property type="match status" value="1"/>
</dbReference>
<organism evidence="6 7">
    <name type="scientific">Phenylobacterium kunshanense</name>
    <dbReference type="NCBI Taxonomy" id="1445034"/>
    <lineage>
        <taxon>Bacteria</taxon>
        <taxon>Pseudomonadati</taxon>
        <taxon>Pseudomonadota</taxon>
        <taxon>Alphaproteobacteria</taxon>
        <taxon>Caulobacterales</taxon>
        <taxon>Caulobacteraceae</taxon>
        <taxon>Phenylobacterium</taxon>
    </lineage>
</organism>
<dbReference type="OrthoDB" id="9802811at2"/>
<feature type="binding site" evidence="2">
    <location>
        <position position="80"/>
    </location>
    <ligand>
        <name>Mg(2+)</name>
        <dbReference type="ChEBI" id="CHEBI:18420"/>
        <label>3</label>
    </ligand>
</feature>
<dbReference type="UniPathway" id="UPA00060">
    <property type="reaction ID" value="UER00142"/>
</dbReference>
<name>A0A328BT99_9CAUL</name>
<dbReference type="InterPro" id="IPR036676">
    <property type="entry name" value="PurM-like_C_sf"/>
</dbReference>
<feature type="domain" description="PurM-like C-terminal" evidence="5">
    <location>
        <begin position="158"/>
        <end position="250"/>
    </location>
</feature>
<feature type="binding site" evidence="2">
    <location>
        <position position="216"/>
    </location>
    <ligand>
        <name>Mg(2+)</name>
        <dbReference type="ChEBI" id="CHEBI:18420"/>
        <label>3</label>
    </ligand>
</feature>
<dbReference type="GO" id="GO:0009228">
    <property type="term" value="P:thiamine biosynthetic process"/>
    <property type="evidence" value="ECO:0007669"/>
    <property type="project" value="UniProtKB-KW"/>
</dbReference>
<dbReference type="HAMAP" id="MF_02128">
    <property type="entry name" value="TMP_kinase"/>
    <property type="match status" value="1"/>
</dbReference>
<comment type="catalytic activity">
    <reaction evidence="2">
        <text>thiamine phosphate + ATP = thiamine diphosphate + ADP</text>
        <dbReference type="Rhea" id="RHEA:15913"/>
        <dbReference type="ChEBI" id="CHEBI:30616"/>
        <dbReference type="ChEBI" id="CHEBI:37575"/>
        <dbReference type="ChEBI" id="CHEBI:58937"/>
        <dbReference type="ChEBI" id="CHEBI:456216"/>
        <dbReference type="EC" id="2.7.4.16"/>
    </reaction>
</comment>
<feature type="binding site" evidence="2">
    <location>
        <position position="52"/>
    </location>
    <ligand>
        <name>Mg(2+)</name>
        <dbReference type="ChEBI" id="CHEBI:18420"/>
        <label>2</label>
    </ligand>
</feature>
<dbReference type="GO" id="GO:0009229">
    <property type="term" value="P:thiamine diphosphate biosynthetic process"/>
    <property type="evidence" value="ECO:0007669"/>
    <property type="project" value="UniProtKB-UniRule"/>
</dbReference>
<dbReference type="GO" id="GO:0000287">
    <property type="term" value="F:magnesium ion binding"/>
    <property type="evidence" value="ECO:0007669"/>
    <property type="project" value="UniProtKB-UniRule"/>
</dbReference>
<feature type="domain" description="PurM-like N-terminal" evidence="4">
    <location>
        <begin position="34"/>
        <end position="146"/>
    </location>
</feature>
<feature type="binding site" evidence="2">
    <location>
        <position position="35"/>
    </location>
    <ligand>
        <name>Mg(2+)</name>
        <dbReference type="ChEBI" id="CHEBI:18420"/>
        <label>3</label>
    </ligand>
</feature>
<feature type="binding site" evidence="2">
    <location>
        <position position="35"/>
    </location>
    <ligand>
        <name>Mg(2+)</name>
        <dbReference type="ChEBI" id="CHEBI:18420"/>
        <label>4</label>
    </ligand>
</feature>
<keyword evidence="2" id="KW-0547">Nucleotide-binding</keyword>
<feature type="region of interest" description="Disordered" evidence="3">
    <location>
        <begin position="306"/>
        <end position="332"/>
    </location>
</feature>
<protein>
    <recommendedName>
        <fullName evidence="2">Thiamine-monophosphate kinase</fullName>
        <shortName evidence="2">TMP kinase</shortName>
        <shortName evidence="2">Thiamine-phosphate kinase</shortName>
        <ecNumber evidence="2">2.7.4.16</ecNumber>
    </recommendedName>
</protein>
<feature type="binding site" evidence="2">
    <location>
        <position position="80"/>
    </location>
    <ligand>
        <name>Mg(2+)</name>
        <dbReference type="ChEBI" id="CHEBI:18420"/>
        <label>2</label>
    </ligand>
</feature>
<keyword evidence="1 2" id="KW-0784">Thiamine biosynthesis</keyword>
<dbReference type="InterPro" id="IPR006283">
    <property type="entry name" value="ThiL-like"/>
</dbReference>
<feature type="binding site" evidence="2">
    <location>
        <position position="128"/>
    </location>
    <ligand>
        <name>Mg(2+)</name>
        <dbReference type="ChEBI" id="CHEBI:18420"/>
        <label>1</label>
    </ligand>
</feature>
<dbReference type="PANTHER" id="PTHR30270:SF0">
    <property type="entry name" value="THIAMINE-MONOPHOSPHATE KINASE"/>
    <property type="match status" value="1"/>
</dbReference>
<evidence type="ECO:0000259" key="5">
    <source>
        <dbReference type="Pfam" id="PF02769"/>
    </source>
</evidence>
<feature type="binding site" evidence="2">
    <location>
        <position position="219"/>
    </location>
    <ligand>
        <name>Mg(2+)</name>
        <dbReference type="ChEBI" id="CHEBI:18420"/>
        <label>5</label>
    </ligand>
</feature>
<accession>A0A328BT99</accession>
<dbReference type="Gene3D" id="3.90.650.10">
    <property type="entry name" value="PurM-like C-terminal domain"/>
    <property type="match status" value="1"/>
</dbReference>
<gene>
    <name evidence="2 6" type="primary">thiL</name>
    <name evidence="6" type="ORF">DJ019_01340</name>
</gene>
<dbReference type="InterPro" id="IPR010918">
    <property type="entry name" value="PurM-like_C_dom"/>
</dbReference>
<dbReference type="Proteomes" id="UP000249524">
    <property type="component" value="Unassembled WGS sequence"/>
</dbReference>
<comment type="pathway">
    <text evidence="2">Cofactor biosynthesis; thiamine diphosphate biosynthesis; thiamine diphosphate from thiamine phosphate: step 1/1.</text>
</comment>
<comment type="miscellaneous">
    <text evidence="2">Reaction mechanism of ThiL seems to utilize a direct, inline transfer of the gamma-phosphate of ATP to TMP rather than a phosphorylated enzyme intermediate.</text>
</comment>
<dbReference type="EMBL" id="QFYS01000001">
    <property type="protein sequence ID" value="RAK69246.1"/>
    <property type="molecule type" value="Genomic_DNA"/>
</dbReference>
<dbReference type="Pfam" id="PF02769">
    <property type="entry name" value="AIRS_C"/>
    <property type="match status" value="1"/>
</dbReference>
<keyword evidence="2" id="KW-0067">ATP-binding</keyword>
<dbReference type="PANTHER" id="PTHR30270">
    <property type="entry name" value="THIAMINE-MONOPHOSPHATE KINASE"/>
    <property type="match status" value="1"/>
</dbReference>
<evidence type="ECO:0000256" key="1">
    <source>
        <dbReference type="ARBA" id="ARBA00022977"/>
    </source>
</evidence>
<dbReference type="GO" id="GO:0005524">
    <property type="term" value="F:ATP binding"/>
    <property type="evidence" value="ECO:0007669"/>
    <property type="project" value="UniProtKB-UniRule"/>
</dbReference>
<dbReference type="AlphaFoldDB" id="A0A328BT99"/>
<evidence type="ECO:0000313" key="7">
    <source>
        <dbReference type="Proteomes" id="UP000249524"/>
    </source>
</evidence>
<dbReference type="Pfam" id="PF00586">
    <property type="entry name" value="AIRS"/>
    <property type="match status" value="1"/>
</dbReference>
<dbReference type="PIRSF" id="PIRSF005303">
    <property type="entry name" value="Thiam_monoph_kin"/>
    <property type="match status" value="1"/>
</dbReference>
<dbReference type="InterPro" id="IPR016188">
    <property type="entry name" value="PurM-like_N"/>
</dbReference>
<feature type="binding site" evidence="2">
    <location>
        <position position="59"/>
    </location>
    <ligand>
        <name>substrate</name>
    </ligand>
</feature>
<keyword evidence="2" id="KW-0479">Metal-binding</keyword>
<feature type="binding site" evidence="2">
    <location>
        <position position="52"/>
    </location>
    <ligand>
        <name>Mg(2+)</name>
        <dbReference type="ChEBI" id="CHEBI:18420"/>
        <label>1</label>
    </ligand>
</feature>
<keyword evidence="2" id="KW-0460">Magnesium</keyword>
<feature type="binding site" evidence="2">
    <location>
        <position position="218"/>
    </location>
    <ligand>
        <name>ATP</name>
        <dbReference type="ChEBI" id="CHEBI:30616"/>
    </ligand>
</feature>
<reference evidence="6 7" key="1">
    <citation type="submission" date="2018-05" db="EMBL/GenBank/DDBJ databases">
        <authorList>
            <person name="Lanie J.A."/>
            <person name="Ng W.-L."/>
            <person name="Kazmierczak K.M."/>
            <person name="Andrzejewski T.M."/>
            <person name="Davidsen T.M."/>
            <person name="Wayne K.J."/>
            <person name="Tettelin H."/>
            <person name="Glass J.I."/>
            <person name="Rusch D."/>
            <person name="Podicherti R."/>
            <person name="Tsui H.-C.T."/>
            <person name="Winkler M.E."/>
        </authorList>
    </citation>
    <scope>NUCLEOTIDE SEQUENCE [LARGE SCALE GENOMIC DNA]</scope>
    <source>
        <strain evidence="6 7">BUT-10</strain>
    </source>
</reference>
<dbReference type="CDD" id="cd02194">
    <property type="entry name" value="ThiL"/>
    <property type="match status" value="1"/>
</dbReference>
<comment type="caution">
    <text evidence="2">Lacks conserved residue(s) required for the propagation of feature annotation.</text>
</comment>
<proteinExistence type="inferred from homology"/>
<comment type="function">
    <text evidence="2">Catalyzes the ATP-dependent phosphorylation of thiamine-monophosphate (TMP) to form thiamine-pyrophosphate (TPP), the active form of vitamin B1.</text>
</comment>
<keyword evidence="7" id="KW-1185">Reference proteome</keyword>
<dbReference type="EC" id="2.7.4.16" evidence="2"/>
<dbReference type="InterPro" id="IPR036921">
    <property type="entry name" value="PurM-like_N_sf"/>
</dbReference>
<keyword evidence="2 6" id="KW-0418">Kinase</keyword>
<dbReference type="GO" id="GO:0009030">
    <property type="term" value="F:thiamine-phosphate kinase activity"/>
    <property type="evidence" value="ECO:0007669"/>
    <property type="project" value="UniProtKB-UniRule"/>
</dbReference>
<feature type="binding site" evidence="2">
    <location>
        <position position="50"/>
    </location>
    <ligand>
        <name>Mg(2+)</name>
        <dbReference type="ChEBI" id="CHEBI:18420"/>
        <label>4</label>
    </ligand>
</feature>
<evidence type="ECO:0000256" key="3">
    <source>
        <dbReference type="SAM" id="MobiDB-lite"/>
    </source>
</evidence>
<sequence>MSGQAPDRLDEFGEIARLFRPLTRGAPGAFDLLDDAAVVPQRAGCDLVVTKDAIVEGVHFPVGEAPDLVARKLVRVNLSDLAAKGAEPFGCFLAVSWPPNFGARDRERFAMGLASDLEAFNVDLLGGDTTSTPGPFTCSLTALGWVPAGRMIRRGGARPGDRVLVSGAIGDATLGLAAVKGQIEDPNGRLGHRYRLPEPRLDLRATLRRHATAAADVSDGLIADARHIAEASGVGLFLDLDQIPLSGAAATWLEGQPDVAAALVRLATGGDDYEIVCTMPSGVTRPRGFTVIGEVREDPGLEVRAAGRAVDPGDGGWRHGQAPAERDPDPGR</sequence>
<feature type="binding site" evidence="2">
    <location>
        <position position="271"/>
    </location>
    <ligand>
        <name>substrate</name>
    </ligand>
</feature>
<feature type="binding site" evidence="2">
    <location>
        <position position="80"/>
    </location>
    <ligand>
        <name>Mg(2+)</name>
        <dbReference type="ChEBI" id="CHEBI:18420"/>
        <label>4</label>
    </ligand>
</feature>
<dbReference type="RefSeq" id="WP_111274736.1">
    <property type="nucleotide sequence ID" value="NZ_QFYS01000001.1"/>
</dbReference>